<evidence type="ECO:0000313" key="5">
    <source>
        <dbReference type="EMBL" id="GID13733.1"/>
    </source>
</evidence>
<dbReference type="Pfam" id="PF12840">
    <property type="entry name" value="HTH_20"/>
    <property type="match status" value="1"/>
</dbReference>
<dbReference type="GO" id="GO:0003677">
    <property type="term" value="F:DNA binding"/>
    <property type="evidence" value="ECO:0007669"/>
    <property type="project" value="UniProtKB-KW"/>
</dbReference>
<keyword evidence="3" id="KW-0804">Transcription</keyword>
<accession>A0A8J3J3X3</accession>
<evidence type="ECO:0000259" key="4">
    <source>
        <dbReference type="PROSITE" id="PS50987"/>
    </source>
</evidence>
<evidence type="ECO:0000256" key="3">
    <source>
        <dbReference type="ARBA" id="ARBA00023163"/>
    </source>
</evidence>
<dbReference type="PANTHER" id="PTHR33154:SF12">
    <property type="entry name" value="TRANSCRIPTIONAL REGULATORY PROTEIN"/>
    <property type="match status" value="1"/>
</dbReference>
<dbReference type="PRINTS" id="PR00778">
    <property type="entry name" value="HTHARSR"/>
</dbReference>
<feature type="domain" description="HTH arsR-type" evidence="4">
    <location>
        <begin position="14"/>
        <end position="107"/>
    </location>
</feature>
<dbReference type="SMART" id="SM00418">
    <property type="entry name" value="HTH_ARSR"/>
    <property type="match status" value="1"/>
</dbReference>
<dbReference type="SUPFAM" id="SSF46785">
    <property type="entry name" value="Winged helix' DNA-binding domain"/>
    <property type="match status" value="1"/>
</dbReference>
<dbReference type="Proteomes" id="UP000612808">
    <property type="component" value="Unassembled WGS sequence"/>
</dbReference>
<dbReference type="CDD" id="cd00090">
    <property type="entry name" value="HTH_ARSR"/>
    <property type="match status" value="1"/>
</dbReference>
<protein>
    <submittedName>
        <fullName evidence="5">Putative HTH-type transcriptional regulator YczG</fullName>
    </submittedName>
</protein>
<comment type="caution">
    <text evidence="5">The sequence shown here is derived from an EMBL/GenBank/DDBJ whole genome shotgun (WGS) entry which is preliminary data.</text>
</comment>
<dbReference type="GO" id="GO:0003700">
    <property type="term" value="F:DNA-binding transcription factor activity"/>
    <property type="evidence" value="ECO:0007669"/>
    <property type="project" value="InterPro"/>
</dbReference>
<evidence type="ECO:0000256" key="1">
    <source>
        <dbReference type="ARBA" id="ARBA00023015"/>
    </source>
</evidence>
<dbReference type="AlphaFoldDB" id="A0A8J3J3X3"/>
<dbReference type="InterPro" id="IPR036390">
    <property type="entry name" value="WH_DNA-bd_sf"/>
</dbReference>
<dbReference type="InterPro" id="IPR001845">
    <property type="entry name" value="HTH_ArsR_DNA-bd_dom"/>
</dbReference>
<evidence type="ECO:0000313" key="6">
    <source>
        <dbReference type="Proteomes" id="UP000612808"/>
    </source>
</evidence>
<gene>
    <name evidence="5" type="primary">yczG</name>
    <name evidence="5" type="ORF">Aru02nite_46220</name>
</gene>
<dbReference type="PANTHER" id="PTHR33154">
    <property type="entry name" value="TRANSCRIPTIONAL REGULATOR, ARSR FAMILY"/>
    <property type="match status" value="1"/>
</dbReference>
<proteinExistence type="predicted"/>
<dbReference type="InterPro" id="IPR011991">
    <property type="entry name" value="ArsR-like_HTH"/>
</dbReference>
<dbReference type="InterPro" id="IPR036388">
    <property type="entry name" value="WH-like_DNA-bd_sf"/>
</dbReference>
<dbReference type="EMBL" id="BOMB01000026">
    <property type="protein sequence ID" value="GID13733.1"/>
    <property type="molecule type" value="Genomic_DNA"/>
</dbReference>
<dbReference type="Gene3D" id="1.10.10.10">
    <property type="entry name" value="Winged helix-like DNA-binding domain superfamily/Winged helix DNA-binding domain"/>
    <property type="match status" value="1"/>
</dbReference>
<keyword evidence="1" id="KW-0805">Transcription regulation</keyword>
<dbReference type="PROSITE" id="PS50987">
    <property type="entry name" value="HTH_ARSR_2"/>
    <property type="match status" value="1"/>
</dbReference>
<keyword evidence="2" id="KW-0238">DNA-binding</keyword>
<evidence type="ECO:0000256" key="2">
    <source>
        <dbReference type="ARBA" id="ARBA00023125"/>
    </source>
</evidence>
<sequence>MSNMSYPCHMELYEPDMAAVPVTTVLSALGDDARLAIVRELHRDGERCCGTFDLGLAKATRSHHLKVLREAGITHTRIEGTSRFVSLRRDEIERRYPGLLDAVLGVKQGTAH</sequence>
<organism evidence="5 6">
    <name type="scientific">Actinocatenispora rupis</name>
    <dbReference type="NCBI Taxonomy" id="519421"/>
    <lineage>
        <taxon>Bacteria</taxon>
        <taxon>Bacillati</taxon>
        <taxon>Actinomycetota</taxon>
        <taxon>Actinomycetes</taxon>
        <taxon>Micromonosporales</taxon>
        <taxon>Micromonosporaceae</taxon>
        <taxon>Actinocatenispora</taxon>
    </lineage>
</organism>
<name>A0A8J3J3X3_9ACTN</name>
<keyword evidence="6" id="KW-1185">Reference proteome</keyword>
<dbReference type="InterPro" id="IPR051081">
    <property type="entry name" value="HTH_MetalResp_TranReg"/>
</dbReference>
<reference evidence="5" key="1">
    <citation type="submission" date="2021-01" db="EMBL/GenBank/DDBJ databases">
        <title>Whole genome shotgun sequence of Actinocatenispora rupis NBRC 107355.</title>
        <authorList>
            <person name="Komaki H."/>
            <person name="Tamura T."/>
        </authorList>
    </citation>
    <scope>NUCLEOTIDE SEQUENCE</scope>
    <source>
        <strain evidence="5">NBRC 107355</strain>
    </source>
</reference>